<comment type="caution">
    <text evidence="6">The sequence shown here is derived from an EMBL/GenBank/DDBJ whole genome shotgun (WGS) entry which is preliminary data.</text>
</comment>
<sequence length="265" mass="28819">MVTYRATLDLPGDLVSWLENLIATRRSELGGSWRKLTSYDQAVMVLVHLANGDAFARLGTHFGVSTDTAWRYVNEGIDVLSAHAPTLADAVQAAGPRRRLLLDGTLIRTWRCAAQATEDNDDLLYSGKHHDHGVNVQALTSVEGELAYLGQARPGSVNDLPAARGDGIIAAVSDADVETTADLGYLGAGGTIRTPVRRPKGKSHNGWEKKGNSAHARLRAPAERAFAVLKRWRILDLVRISPNRITRLLHALLALIQKRTSLARA</sequence>
<evidence type="ECO:0000256" key="3">
    <source>
        <dbReference type="SAM" id="MobiDB-lite"/>
    </source>
</evidence>
<evidence type="ECO:0000256" key="1">
    <source>
        <dbReference type="ARBA" id="ARBA00001968"/>
    </source>
</evidence>
<organism evidence="6 7">
    <name type="scientific">Streptomyces thioluteus</name>
    <dbReference type="NCBI Taxonomy" id="66431"/>
    <lineage>
        <taxon>Bacteria</taxon>
        <taxon>Bacillati</taxon>
        <taxon>Actinomycetota</taxon>
        <taxon>Actinomycetes</taxon>
        <taxon>Kitasatosporales</taxon>
        <taxon>Streptomycetaceae</taxon>
        <taxon>Streptomyces</taxon>
    </lineage>
</organism>
<gene>
    <name evidence="6" type="ORF">GCM10020221_32540</name>
</gene>
<feature type="domain" description="DDE Tnp4" evidence="4">
    <location>
        <begin position="102"/>
        <end position="256"/>
    </location>
</feature>
<feature type="domain" description="Transposase Helix-turn-helix" evidence="5">
    <location>
        <begin position="34"/>
        <end position="84"/>
    </location>
</feature>
<dbReference type="Pfam" id="PF13359">
    <property type="entry name" value="DDE_Tnp_4"/>
    <property type="match status" value="1"/>
</dbReference>
<protein>
    <submittedName>
        <fullName evidence="6">Transposase family protein</fullName>
    </submittedName>
</protein>
<dbReference type="EMBL" id="BAAAXZ010000123">
    <property type="protein sequence ID" value="GAA2934315.1"/>
    <property type="molecule type" value="Genomic_DNA"/>
</dbReference>
<evidence type="ECO:0000313" key="7">
    <source>
        <dbReference type="Proteomes" id="UP001501102"/>
    </source>
</evidence>
<keyword evidence="7" id="KW-1185">Reference proteome</keyword>
<accession>A0ABP6JL17</accession>
<dbReference type="Proteomes" id="UP001501102">
    <property type="component" value="Unassembled WGS sequence"/>
</dbReference>
<dbReference type="Pfam" id="PF13613">
    <property type="entry name" value="HTH_Tnp_4"/>
    <property type="match status" value="1"/>
</dbReference>
<evidence type="ECO:0000313" key="6">
    <source>
        <dbReference type="EMBL" id="GAA2934315.1"/>
    </source>
</evidence>
<name>A0ABP6JL17_STRTU</name>
<evidence type="ECO:0000259" key="5">
    <source>
        <dbReference type="Pfam" id="PF13613"/>
    </source>
</evidence>
<proteinExistence type="predicted"/>
<keyword evidence="2" id="KW-0479">Metal-binding</keyword>
<evidence type="ECO:0000259" key="4">
    <source>
        <dbReference type="Pfam" id="PF13359"/>
    </source>
</evidence>
<evidence type="ECO:0000256" key="2">
    <source>
        <dbReference type="ARBA" id="ARBA00022723"/>
    </source>
</evidence>
<dbReference type="RefSeq" id="WP_344964100.1">
    <property type="nucleotide sequence ID" value="NZ_BAAAXZ010000123.1"/>
</dbReference>
<dbReference type="InterPro" id="IPR027805">
    <property type="entry name" value="Transposase_HTH_dom"/>
</dbReference>
<feature type="region of interest" description="Disordered" evidence="3">
    <location>
        <begin position="194"/>
        <end position="215"/>
    </location>
</feature>
<comment type="cofactor">
    <cofactor evidence="1">
        <name>a divalent metal cation</name>
        <dbReference type="ChEBI" id="CHEBI:60240"/>
    </cofactor>
</comment>
<dbReference type="InterPro" id="IPR027806">
    <property type="entry name" value="HARBI1_dom"/>
</dbReference>
<reference evidence="7" key="1">
    <citation type="journal article" date="2019" name="Int. J. Syst. Evol. Microbiol.">
        <title>The Global Catalogue of Microorganisms (GCM) 10K type strain sequencing project: providing services to taxonomists for standard genome sequencing and annotation.</title>
        <authorList>
            <consortium name="The Broad Institute Genomics Platform"/>
            <consortium name="The Broad Institute Genome Sequencing Center for Infectious Disease"/>
            <person name="Wu L."/>
            <person name="Ma J."/>
        </authorList>
    </citation>
    <scope>NUCLEOTIDE SEQUENCE [LARGE SCALE GENOMIC DNA]</scope>
    <source>
        <strain evidence="7">JCM 4087</strain>
    </source>
</reference>